<keyword evidence="3" id="KW-0862">Zinc</keyword>
<dbReference type="AlphaFoldDB" id="A0AA40I514"/>
<dbReference type="InterPro" id="IPR007527">
    <property type="entry name" value="Znf_SWIM"/>
</dbReference>
<dbReference type="PROSITE" id="PS50966">
    <property type="entry name" value="ZF_SWIM"/>
    <property type="match status" value="1"/>
</dbReference>
<gene>
    <name evidence="7" type="ORF">QTO34_015416</name>
</gene>
<feature type="domain" description="SWIM-type" evidence="6">
    <location>
        <begin position="160"/>
        <end position="197"/>
    </location>
</feature>
<dbReference type="GO" id="GO:0008270">
    <property type="term" value="F:zinc ion binding"/>
    <property type="evidence" value="ECO:0007669"/>
    <property type="project" value="UniProtKB-KW"/>
</dbReference>
<dbReference type="Pfam" id="PF21055">
    <property type="entry name" value="ZSWIM4-8_C"/>
    <property type="match status" value="1"/>
</dbReference>
<dbReference type="EMBL" id="JAULJE010000005">
    <property type="protein sequence ID" value="KAK1342650.1"/>
    <property type="molecule type" value="Genomic_DNA"/>
</dbReference>
<reference evidence="7" key="1">
    <citation type="submission" date="2023-06" db="EMBL/GenBank/DDBJ databases">
        <title>Reference genome for the Northern bat (Eptesicus nilssonii), a most northern bat species.</title>
        <authorList>
            <person name="Laine V.N."/>
            <person name="Pulliainen A.T."/>
            <person name="Lilley T.M."/>
        </authorList>
    </citation>
    <scope>NUCLEOTIDE SEQUENCE</scope>
    <source>
        <strain evidence="7">BLF_Eptnil</strain>
        <tissue evidence="7">Kidney</tissue>
    </source>
</reference>
<dbReference type="Proteomes" id="UP001177744">
    <property type="component" value="Unassembled WGS sequence"/>
</dbReference>
<dbReference type="PANTHER" id="PTHR22619">
    <property type="entry name" value="ZINC FINGER SWIM DOMAIN CONTAINING PROTEIN 4, 5, 6"/>
    <property type="match status" value="1"/>
</dbReference>
<keyword evidence="8" id="KW-1185">Reference proteome</keyword>
<feature type="region of interest" description="Disordered" evidence="5">
    <location>
        <begin position="1"/>
        <end position="32"/>
    </location>
</feature>
<sequence length="1154" mass="128051">MDPPAAKRSRSCPAGPKERDAGAGAGAVRGRGRPEALLDLSAKRVAESWAFEQVEERFSRVPEPVQKRIVFWSFPRSEREICMYSSLGYQPPEGEHDTRVPFTRGLHLLQSGAVDRVLQVGKYPCPEAGARGSFRISGEGFHLSGNIREPGGPGEPEHLYHVSISFDRCKITSVSCGCDNRDLFYCAHVVALSLYRIRHAHQVELRLPISETLSQMNRDQLQKFVQYLISAHHTEVLPTAQRLADEILLLGSEINLVHGAPDPTAGASIEDANCWHLDEEQIQEQVKQLLSNGGYYGASQQLRSMFCKVLCGHGVHSGAGRHWCRTPPLPHQPVPMQIREMLRMRDSNGARMLILMTEQFLQDPRLALWRQQGAGMTDKCRQLWDELGALWVCVVLSPHCKPEERASWLQLLGKWDKLDVCPLEEGNYSFNGPSLQPATALNPGPEEEEVAAGSRHTVFGRALQAGSLHWSDPHLQRILASDCYGPSLTGHVGSDKATFDPQGRPLWLGEPFPTACARVDTLRAHGYPRQALRLAGAIVNTLRLQRRHQLESYKQQKKELLQKGSTCITNTEGWVGHPLDPVGCLCRALLEACRLEEETLALYPDSGPEKRKVAYQHVQVPGSSGESYLALALEVALLGLGQQRPLPEGLYAQDKVVRHEEQLLALLEEVELDERLVQVLRKQAGLLLDGGPFSGFGEVLFRESVPMHTCARYLFTALLPHDPDLAYRLALRAMRLPVLETALPAGDPHPNPLDSVMSNRFPRWFILGHLETRQCELASTMLTAAKGDPKWLHTVLGSIQQNIHSPALLFKLAQDACKTATPASTPPDTTLLGIALELGLQVMRMTLSTMTWRRREMVRWLVSCATEIGPQALMNIMQNWYSLFTPVEAATIVAVTGTTHATLLRLQLDAPRREELWACARALALQCAMKDPQNCALPALTLCEKNHAAFEAAYQIVLDAAAGGLGHAHLFTVARYMEHRGLPLRAYKLATLALAQLSIAFNQDSHPAVNDVLWACSLSHSLGRHELSAIVPLIIRSIHCAPMLSDILRRWTLSAPGLGPLGARRAAKPLGTDRAPLCQLLDAAVAAYITTSHSRLTHISPRHYGDFIEFLGKARETFLLAPDGHLQFTQFLENLKQTYKGKKKLMLLVRERFG</sequence>
<comment type="caution">
    <text evidence="7">The sequence shown here is derived from an EMBL/GenBank/DDBJ whole genome shotgun (WGS) entry which is preliminary data.</text>
</comment>
<dbReference type="GO" id="GO:0031462">
    <property type="term" value="C:Cul2-RING ubiquitin ligase complex"/>
    <property type="evidence" value="ECO:0007669"/>
    <property type="project" value="TreeGrafter"/>
</dbReference>
<dbReference type="PANTHER" id="PTHR22619:SF4">
    <property type="entry name" value="ZINC FINGER SWIM DOMAIN-CONTAINING PROTEIN 4"/>
    <property type="match status" value="1"/>
</dbReference>
<evidence type="ECO:0000256" key="3">
    <source>
        <dbReference type="ARBA" id="ARBA00022833"/>
    </source>
</evidence>
<evidence type="ECO:0000256" key="2">
    <source>
        <dbReference type="ARBA" id="ARBA00022771"/>
    </source>
</evidence>
<evidence type="ECO:0000259" key="6">
    <source>
        <dbReference type="PROSITE" id="PS50966"/>
    </source>
</evidence>
<proteinExistence type="predicted"/>
<accession>A0AA40I514</accession>
<evidence type="ECO:0000313" key="8">
    <source>
        <dbReference type="Proteomes" id="UP001177744"/>
    </source>
</evidence>
<keyword evidence="2 4" id="KW-0863">Zinc-finger</keyword>
<protein>
    <recommendedName>
        <fullName evidence="6">SWIM-type domain-containing protein</fullName>
    </recommendedName>
</protein>
<name>A0AA40I514_CNENI</name>
<evidence type="ECO:0000313" key="7">
    <source>
        <dbReference type="EMBL" id="KAK1342650.1"/>
    </source>
</evidence>
<evidence type="ECO:0000256" key="4">
    <source>
        <dbReference type="PROSITE-ProRule" id="PRU00325"/>
    </source>
</evidence>
<dbReference type="InterPro" id="IPR048370">
    <property type="entry name" value="ZSWIM4-8_C"/>
</dbReference>
<keyword evidence="1" id="KW-0479">Metal-binding</keyword>
<organism evidence="7 8">
    <name type="scientific">Cnephaeus nilssonii</name>
    <name type="common">Northern bat</name>
    <name type="synonym">Eptesicus nilssonii</name>
    <dbReference type="NCBI Taxonomy" id="3371016"/>
    <lineage>
        <taxon>Eukaryota</taxon>
        <taxon>Metazoa</taxon>
        <taxon>Chordata</taxon>
        <taxon>Craniata</taxon>
        <taxon>Vertebrata</taxon>
        <taxon>Euteleostomi</taxon>
        <taxon>Mammalia</taxon>
        <taxon>Eutheria</taxon>
        <taxon>Laurasiatheria</taxon>
        <taxon>Chiroptera</taxon>
        <taxon>Yangochiroptera</taxon>
        <taxon>Vespertilionidae</taxon>
        <taxon>Cnephaeus</taxon>
    </lineage>
</organism>
<evidence type="ECO:0000256" key="5">
    <source>
        <dbReference type="SAM" id="MobiDB-lite"/>
    </source>
</evidence>
<evidence type="ECO:0000256" key="1">
    <source>
        <dbReference type="ARBA" id="ARBA00022723"/>
    </source>
</evidence>